<gene>
    <name evidence="4" type="primary">dprA</name>
    <name evidence="4" type="ORF">KU39_3104</name>
</gene>
<dbReference type="AlphaFoldDB" id="A0A1L6TFP2"/>
<proteinExistence type="inferred from homology"/>
<dbReference type="Pfam" id="PF02481">
    <property type="entry name" value="DNA_processg_A"/>
    <property type="match status" value="1"/>
</dbReference>
<protein>
    <submittedName>
        <fullName evidence="4">DNA protecting protein DprA</fullName>
    </submittedName>
</protein>
<dbReference type="Pfam" id="PF17782">
    <property type="entry name" value="WHD_DprA"/>
    <property type="match status" value="1"/>
</dbReference>
<dbReference type="NCBIfam" id="TIGR00732">
    <property type="entry name" value="dprA"/>
    <property type="match status" value="1"/>
</dbReference>
<evidence type="ECO:0000313" key="4">
    <source>
        <dbReference type="EMBL" id="ALB24277.1"/>
    </source>
</evidence>
<dbReference type="GO" id="GO:0009294">
    <property type="term" value="P:DNA-mediated transformation"/>
    <property type="evidence" value="ECO:0007669"/>
    <property type="project" value="InterPro"/>
</dbReference>
<dbReference type="Gene3D" id="3.40.50.450">
    <property type="match status" value="1"/>
</dbReference>
<comment type="similarity">
    <text evidence="1">Belongs to the DprA/Smf family.</text>
</comment>
<dbReference type="Proteomes" id="UP000029558">
    <property type="component" value="Chromosome"/>
</dbReference>
<dbReference type="SUPFAM" id="SSF102405">
    <property type="entry name" value="MCP/YpsA-like"/>
    <property type="match status" value="1"/>
</dbReference>
<organism evidence="4 5">
    <name type="scientific">Piscirickettsia salmonis</name>
    <dbReference type="NCBI Taxonomy" id="1238"/>
    <lineage>
        <taxon>Bacteria</taxon>
        <taxon>Pseudomonadati</taxon>
        <taxon>Pseudomonadota</taxon>
        <taxon>Gammaproteobacteria</taxon>
        <taxon>Thiotrichales</taxon>
        <taxon>Piscirickettsiaceae</taxon>
        <taxon>Piscirickettsia</taxon>
    </lineage>
</organism>
<dbReference type="SUPFAM" id="SSF47781">
    <property type="entry name" value="RuvA domain 2-like"/>
    <property type="match status" value="1"/>
</dbReference>
<dbReference type="InterPro" id="IPR057666">
    <property type="entry name" value="DrpA_SLOG"/>
</dbReference>
<evidence type="ECO:0000259" key="2">
    <source>
        <dbReference type="Pfam" id="PF02481"/>
    </source>
</evidence>
<name>A0A1L6TFP2_PISSA</name>
<dbReference type="InterPro" id="IPR036388">
    <property type="entry name" value="WH-like_DNA-bd_sf"/>
</dbReference>
<dbReference type="Gene3D" id="1.10.10.10">
    <property type="entry name" value="Winged helix-like DNA-binding domain superfamily/Winged helix DNA-binding domain"/>
    <property type="match status" value="1"/>
</dbReference>
<feature type="domain" description="Smf/DprA SLOG" evidence="2">
    <location>
        <begin position="78"/>
        <end position="286"/>
    </location>
</feature>
<accession>A0A1L6TFP2</accession>
<reference evidence="4 5" key="1">
    <citation type="journal article" date="2014" name="Genome Announc.">
        <title>Comparative Genome Analysis of Two Isolates of the Fish Pathogen Piscirickettsia salmonis from Different Hosts Reveals Major Differences in Virulence-Associated Secretion Systems.</title>
        <authorList>
            <person name="Bohle H."/>
            <person name="Henriquez P."/>
            <person name="Grothusen H."/>
            <person name="Navas E."/>
            <person name="Sandoval A."/>
            <person name="Bustamante F."/>
            <person name="Bustos P."/>
            <person name="Mancilla M."/>
        </authorList>
    </citation>
    <scope>NUCLEOTIDE SEQUENCE [LARGE SCALE GENOMIC DNA]</scope>
    <source>
        <strain evidence="5">B1-32597</strain>
    </source>
</reference>
<dbReference type="PANTHER" id="PTHR43022">
    <property type="entry name" value="PROTEIN SMF"/>
    <property type="match status" value="1"/>
</dbReference>
<evidence type="ECO:0000256" key="1">
    <source>
        <dbReference type="ARBA" id="ARBA00006525"/>
    </source>
</evidence>
<evidence type="ECO:0000259" key="3">
    <source>
        <dbReference type="Pfam" id="PF17782"/>
    </source>
</evidence>
<dbReference type="OrthoDB" id="9785707at2"/>
<dbReference type="PANTHER" id="PTHR43022:SF1">
    <property type="entry name" value="PROTEIN SMF"/>
    <property type="match status" value="1"/>
</dbReference>
<dbReference type="InterPro" id="IPR041614">
    <property type="entry name" value="DprA_WH"/>
</dbReference>
<dbReference type="RefSeq" id="WP_017378414.1">
    <property type="nucleotide sequence ID" value="NZ_CP012508.1"/>
</dbReference>
<dbReference type="EMBL" id="CP012508">
    <property type="protein sequence ID" value="ALB24277.1"/>
    <property type="molecule type" value="Genomic_DNA"/>
</dbReference>
<evidence type="ECO:0000313" key="5">
    <source>
        <dbReference type="Proteomes" id="UP000029558"/>
    </source>
</evidence>
<feature type="domain" description="DprA winged helix" evidence="3">
    <location>
        <begin position="324"/>
        <end position="374"/>
    </location>
</feature>
<sequence length="383" mass="41912">MNQEQAACIALYHTRHIGPQRLYRLLEHFQTASAILTSSVDELQSLNFSKALIQAILNPNWRMADKAATWLLEPSHHILFFNEPNYPMQLSHINTPPALLYIIGNPELLHKPQLAMVGTRKPTPSGQEAAYQFAYEAAYHQLCITSGLAIGIDTISHQTIIDNQGQTIAVLGCGVDTIYPAQNNKLYQRISEHGALVSEFALGAQPTARHFPQRNRIIAGLSLGTLVVEAAVKSGSLITAQYAIEANRDVFAIPGSIHNEQARGCHALIKQGATLVENFSDIATQLQTNHFTYCDNLTLTASQPPVTQENCQPQQPALDLTEIDPTSVCMLEHLSFEATAVDQLVESTGLAVEVISSALLNLELAGYIATIPGGYIRTKGKRR</sequence>
<dbReference type="InterPro" id="IPR010994">
    <property type="entry name" value="RuvA_2-like"/>
</dbReference>
<dbReference type="InterPro" id="IPR003488">
    <property type="entry name" value="DprA"/>
</dbReference>